<proteinExistence type="inferred from homology"/>
<comment type="subunit">
    <text evidence="3">Homotetramer.</text>
</comment>
<dbReference type="STRING" id="1088869.GMO_16650"/>
<sequence length="380" mass="40595">MTTDRGFDYASVYDPRRSQKSFEDNLVTEEIRKNFASDNVTPACPEVVEAILQAGTGCVGSYGDDDLSGALNGRFGKVFGADVAVFPIVTGTAANSLALSALTAPYGSIVCDQSAHINNDEGGAPEFFTHGAKLVSIPSDDGRMDAAALEVVLKANRQSGILAPPIQALSLTQANEWGLTYAPDALKALAGLAHDHDLAVHLDGARLSNAVAHLGCEPADVTWRAGIDVLTFGGTKCGALAAEAVVFFLNDRTAAPARDFLRRVKRSGHLWSKQRFLSAQLLALLDDNVWLKNGAQANAMAQRLAQGLHRHIGAHLPYETHGNEVFVILPEPVVRDLEAAGYGFYRWPTPEGVSGTLIRLVTSFYTRPQDVDALLAEVSA</sequence>
<dbReference type="Pfam" id="PF01212">
    <property type="entry name" value="Beta_elim_lyase"/>
    <property type="match status" value="1"/>
</dbReference>
<dbReference type="InterPro" id="IPR001597">
    <property type="entry name" value="ArAA_b-elim_lyase/Thr_aldolase"/>
</dbReference>
<feature type="domain" description="Aromatic amino acid beta-eliminating lyase/threonine aldolase" evidence="5">
    <location>
        <begin position="35"/>
        <end position="328"/>
    </location>
</feature>
<dbReference type="Proteomes" id="UP000004949">
    <property type="component" value="Unassembled WGS sequence"/>
</dbReference>
<comment type="cofactor">
    <cofactor evidence="1">
        <name>pyridoxal 5'-phosphate</name>
        <dbReference type="ChEBI" id="CHEBI:597326"/>
    </cofactor>
</comment>
<evidence type="ECO:0000313" key="7">
    <source>
        <dbReference type="Proteomes" id="UP000004949"/>
    </source>
</evidence>
<dbReference type="Gene3D" id="3.90.1150.10">
    <property type="entry name" value="Aspartate Aminotransferase, domain 1"/>
    <property type="match status" value="1"/>
</dbReference>
<dbReference type="InterPro" id="IPR015421">
    <property type="entry name" value="PyrdxlP-dep_Trfase_major"/>
</dbReference>
<dbReference type="EC" id="4.1.2.5" evidence="6"/>
<keyword evidence="7" id="KW-1185">Reference proteome</keyword>
<dbReference type="InterPro" id="IPR015424">
    <property type="entry name" value="PyrdxlP-dep_Trfase"/>
</dbReference>
<evidence type="ECO:0000256" key="3">
    <source>
        <dbReference type="ARBA" id="ARBA00011881"/>
    </source>
</evidence>
<evidence type="ECO:0000259" key="5">
    <source>
        <dbReference type="Pfam" id="PF01212"/>
    </source>
</evidence>
<dbReference type="GO" id="GO:0006520">
    <property type="term" value="P:amino acid metabolic process"/>
    <property type="evidence" value="ECO:0007669"/>
    <property type="project" value="InterPro"/>
</dbReference>
<reference evidence="6 7" key="1">
    <citation type="submission" date="2011-10" db="EMBL/GenBank/DDBJ databases">
        <title>Genome sequence of Gluconobacter morbifer G707, isolated from Drosophila gut.</title>
        <authorList>
            <person name="Lee W.-J."/>
            <person name="Kim E.-K."/>
        </authorList>
    </citation>
    <scope>NUCLEOTIDE SEQUENCE [LARGE SCALE GENOMIC DNA]</scope>
    <source>
        <strain evidence="6 7">G707</strain>
    </source>
</reference>
<evidence type="ECO:0000313" key="6">
    <source>
        <dbReference type="EMBL" id="EHH67898.1"/>
    </source>
</evidence>
<organism evidence="6 7">
    <name type="scientific">Gluconobacter morbifer G707</name>
    <dbReference type="NCBI Taxonomy" id="1088869"/>
    <lineage>
        <taxon>Bacteria</taxon>
        <taxon>Pseudomonadati</taxon>
        <taxon>Pseudomonadota</taxon>
        <taxon>Alphaproteobacteria</taxon>
        <taxon>Acetobacterales</taxon>
        <taxon>Acetobacteraceae</taxon>
        <taxon>Gluconobacter</taxon>
    </lineage>
</organism>
<keyword evidence="4" id="KW-0663">Pyridoxal phosphate</keyword>
<name>G6XJT6_9PROT</name>
<comment type="caution">
    <text evidence="6">The sequence shown here is derived from an EMBL/GenBank/DDBJ whole genome shotgun (WGS) entry which is preliminary data.</text>
</comment>
<dbReference type="EMBL" id="AGQV01000005">
    <property type="protein sequence ID" value="EHH67898.1"/>
    <property type="molecule type" value="Genomic_DNA"/>
</dbReference>
<evidence type="ECO:0000256" key="2">
    <source>
        <dbReference type="ARBA" id="ARBA00006966"/>
    </source>
</evidence>
<gene>
    <name evidence="6" type="ORF">GMO_16650</name>
</gene>
<dbReference type="AlphaFoldDB" id="G6XJT6"/>
<comment type="similarity">
    <text evidence="2">Belongs to the threonine aldolase family.</text>
</comment>
<keyword evidence="6" id="KW-0456">Lyase</keyword>
<dbReference type="InterPro" id="IPR015422">
    <property type="entry name" value="PyrdxlP-dep_Trfase_small"/>
</dbReference>
<dbReference type="Gene3D" id="3.40.640.10">
    <property type="entry name" value="Type I PLP-dependent aspartate aminotransferase-like (Major domain)"/>
    <property type="match status" value="1"/>
</dbReference>
<dbReference type="SUPFAM" id="SSF53383">
    <property type="entry name" value="PLP-dependent transferases"/>
    <property type="match status" value="1"/>
</dbReference>
<evidence type="ECO:0000256" key="4">
    <source>
        <dbReference type="ARBA" id="ARBA00022898"/>
    </source>
</evidence>
<dbReference type="PANTHER" id="PTHR48097:SF5">
    <property type="entry name" value="LOW SPECIFICITY L-THREONINE ALDOLASE"/>
    <property type="match status" value="1"/>
</dbReference>
<dbReference type="GO" id="GO:0004793">
    <property type="term" value="F:threonine aldolase activity"/>
    <property type="evidence" value="ECO:0007669"/>
    <property type="project" value="UniProtKB-EC"/>
</dbReference>
<dbReference type="eggNOG" id="COG2008">
    <property type="taxonomic scope" value="Bacteria"/>
</dbReference>
<accession>G6XJT6</accession>
<dbReference type="PANTHER" id="PTHR48097">
    <property type="entry name" value="L-THREONINE ALDOLASE-RELATED"/>
    <property type="match status" value="1"/>
</dbReference>
<protein>
    <submittedName>
        <fullName evidence="6">Low-specificity threonine aldolase</fullName>
        <ecNumber evidence="6">4.1.2.5</ecNumber>
    </submittedName>
</protein>
<dbReference type="PATRIC" id="fig|1088869.3.peg.1660"/>
<evidence type="ECO:0000256" key="1">
    <source>
        <dbReference type="ARBA" id="ARBA00001933"/>
    </source>
</evidence>